<dbReference type="SUPFAM" id="SSF109709">
    <property type="entry name" value="KorB DNA-binding domain-like"/>
    <property type="match status" value="1"/>
</dbReference>
<dbReference type="KEGG" id="aram:KAR29_04380"/>
<dbReference type="SUPFAM" id="SSF110849">
    <property type="entry name" value="ParB/Sulfiredoxin"/>
    <property type="match status" value="1"/>
</dbReference>
<dbReference type="InterPro" id="IPR050336">
    <property type="entry name" value="Chromosome_partition/occlusion"/>
</dbReference>
<dbReference type="GO" id="GO:0045881">
    <property type="term" value="P:positive regulation of sporulation resulting in formation of a cellular spore"/>
    <property type="evidence" value="ECO:0007669"/>
    <property type="project" value="TreeGrafter"/>
</dbReference>
<dbReference type="PANTHER" id="PTHR33375">
    <property type="entry name" value="CHROMOSOME-PARTITIONING PROTEIN PARB-RELATED"/>
    <property type="match status" value="1"/>
</dbReference>
<dbReference type="Gene3D" id="1.10.10.2830">
    <property type="match status" value="1"/>
</dbReference>
<dbReference type="AlphaFoldDB" id="A0A9Q7APJ2"/>
<protein>
    <submittedName>
        <fullName evidence="6">ParB/RepB/Spo0J family partition protein</fullName>
    </submittedName>
</protein>
<dbReference type="EMBL" id="CP072943">
    <property type="protein sequence ID" value="QTX33142.1"/>
    <property type="molecule type" value="Genomic_DNA"/>
</dbReference>
<organism evidence="6 7">
    <name type="scientific">Aminithiophilus ramosus</name>
    <dbReference type="NCBI Taxonomy" id="3029084"/>
    <lineage>
        <taxon>Bacteria</taxon>
        <taxon>Thermotogati</taxon>
        <taxon>Synergistota</taxon>
        <taxon>Synergistia</taxon>
        <taxon>Synergistales</taxon>
        <taxon>Aminithiophilaceae</taxon>
        <taxon>Aminithiophilus</taxon>
    </lineage>
</organism>
<feature type="domain" description="ParB-like N-terminal" evidence="5">
    <location>
        <begin position="39"/>
        <end position="129"/>
    </location>
</feature>
<dbReference type="FunFam" id="3.90.1530.30:FF:000001">
    <property type="entry name" value="Chromosome partitioning protein ParB"/>
    <property type="match status" value="1"/>
</dbReference>
<dbReference type="CDD" id="cd16393">
    <property type="entry name" value="SPO0J_N"/>
    <property type="match status" value="1"/>
</dbReference>
<name>A0A9Q7APJ2_9BACT</name>
<gene>
    <name evidence="6" type="ORF">KAR29_04380</name>
</gene>
<proteinExistence type="inferred from homology"/>
<keyword evidence="3" id="KW-0238">DNA-binding</keyword>
<dbReference type="RefSeq" id="WP_274374417.1">
    <property type="nucleotide sequence ID" value="NZ_CP072943.1"/>
</dbReference>
<evidence type="ECO:0000256" key="1">
    <source>
        <dbReference type="ARBA" id="ARBA00006295"/>
    </source>
</evidence>
<evidence type="ECO:0000256" key="3">
    <source>
        <dbReference type="ARBA" id="ARBA00023125"/>
    </source>
</evidence>
<dbReference type="FunFam" id="1.10.10.2830:FF:000001">
    <property type="entry name" value="Chromosome partitioning protein ParB"/>
    <property type="match status" value="1"/>
</dbReference>
<feature type="compositionally biased region" description="Basic and acidic residues" evidence="4">
    <location>
        <begin position="237"/>
        <end position="253"/>
    </location>
</feature>
<dbReference type="Pfam" id="PF17762">
    <property type="entry name" value="HTH_ParB"/>
    <property type="match status" value="1"/>
</dbReference>
<evidence type="ECO:0000313" key="6">
    <source>
        <dbReference type="EMBL" id="QTX33142.1"/>
    </source>
</evidence>
<evidence type="ECO:0000256" key="4">
    <source>
        <dbReference type="SAM" id="MobiDB-lite"/>
    </source>
</evidence>
<dbReference type="InterPro" id="IPR003115">
    <property type="entry name" value="ParB_N"/>
</dbReference>
<dbReference type="InterPro" id="IPR041468">
    <property type="entry name" value="HTH_ParB/Spo0J"/>
</dbReference>
<evidence type="ECO:0000259" key="5">
    <source>
        <dbReference type="SMART" id="SM00470"/>
    </source>
</evidence>
<evidence type="ECO:0000313" key="7">
    <source>
        <dbReference type="Proteomes" id="UP000671879"/>
    </source>
</evidence>
<evidence type="ECO:0000256" key="2">
    <source>
        <dbReference type="ARBA" id="ARBA00022829"/>
    </source>
</evidence>
<keyword evidence="2" id="KW-0159">Chromosome partition</keyword>
<reference evidence="7" key="1">
    <citation type="submission" date="2021-04" db="EMBL/GenBank/DDBJ databases">
        <title>A novel Synergistetes isolate from a pyrite-forming mixed culture.</title>
        <authorList>
            <person name="Bunk B."/>
            <person name="Sproer C."/>
            <person name="Spring S."/>
            <person name="Pester M."/>
        </authorList>
    </citation>
    <scope>NUCLEOTIDE SEQUENCE [LARGE SCALE GENOMIC DNA]</scope>
    <source>
        <strain evidence="7">J.5.4.2-T.3.5.2</strain>
    </source>
</reference>
<dbReference type="PANTHER" id="PTHR33375:SF1">
    <property type="entry name" value="CHROMOSOME-PARTITIONING PROTEIN PARB-RELATED"/>
    <property type="match status" value="1"/>
</dbReference>
<dbReference type="GO" id="GO:0003677">
    <property type="term" value="F:DNA binding"/>
    <property type="evidence" value="ECO:0007669"/>
    <property type="project" value="UniProtKB-KW"/>
</dbReference>
<comment type="similarity">
    <text evidence="1">Belongs to the ParB family.</text>
</comment>
<keyword evidence="7" id="KW-1185">Reference proteome</keyword>
<dbReference type="InterPro" id="IPR036086">
    <property type="entry name" value="ParB/Sulfiredoxin_sf"/>
</dbReference>
<dbReference type="GO" id="GO:0007059">
    <property type="term" value="P:chromosome segregation"/>
    <property type="evidence" value="ECO:0007669"/>
    <property type="project" value="UniProtKB-KW"/>
</dbReference>
<accession>A0A9Q7APJ2</accession>
<dbReference type="NCBIfam" id="TIGR00180">
    <property type="entry name" value="parB_part"/>
    <property type="match status" value="1"/>
</dbReference>
<dbReference type="Pfam" id="PF02195">
    <property type="entry name" value="ParB_N"/>
    <property type="match status" value="1"/>
</dbReference>
<dbReference type="SMART" id="SM00470">
    <property type="entry name" value="ParB"/>
    <property type="match status" value="1"/>
</dbReference>
<feature type="region of interest" description="Disordered" evidence="4">
    <location>
        <begin position="225"/>
        <end position="273"/>
    </location>
</feature>
<dbReference type="InterPro" id="IPR004437">
    <property type="entry name" value="ParB/RepB/Spo0J"/>
</dbReference>
<dbReference type="Gene3D" id="3.90.1530.30">
    <property type="match status" value="1"/>
</dbReference>
<dbReference type="GO" id="GO:0005694">
    <property type="term" value="C:chromosome"/>
    <property type="evidence" value="ECO:0007669"/>
    <property type="project" value="TreeGrafter"/>
</dbReference>
<dbReference type="Proteomes" id="UP000671879">
    <property type="component" value="Chromosome"/>
</dbReference>
<sequence>MGSRYEWDVARFLNASPPARKEVPKTVSGEADAEAARFVEVPIEALRPNPFQPRQHFDEEELEELAQSIRSFGLIQPVVVRRLGSGAFELIAGERRLRACERAGWKTIPAVVTEADEATQQVLALVENLQRRDLSAAEEARSYSGIMERTGWSQIELARRLGRSQGAIANKLRLLRLPEPVLDLIVSGRLSERQARALLPLPAERQIDLARRAVDEGLRVRELEGLVAEETAPAEAETPREEPKEERRTEPLSKSRKRRPSPEVSPPVDDDGFLKALADLVERARSSGRSVQWKVREEGQRERVVEIRMALHSHGPEAEERS</sequence>